<dbReference type="AlphaFoldDB" id="A0A6N4QYI3"/>
<dbReference type="EMBL" id="RQGM01000017">
    <property type="protein sequence ID" value="TGL87100.1"/>
    <property type="molecule type" value="Genomic_DNA"/>
</dbReference>
<dbReference type="Gene3D" id="2.40.50.230">
    <property type="entry name" value="Gp5 N-terminal domain"/>
    <property type="match status" value="1"/>
</dbReference>
<feature type="domain" description="Phage protein Gp138 N-terminal" evidence="1">
    <location>
        <begin position="22"/>
        <end position="117"/>
    </location>
</feature>
<protein>
    <recommendedName>
        <fullName evidence="1">Phage protein Gp138 N-terminal domain-containing protein</fullName>
    </recommendedName>
</protein>
<proteinExistence type="predicted"/>
<dbReference type="Proteomes" id="UP000297613">
    <property type="component" value="Unassembled WGS sequence"/>
</dbReference>
<accession>A0A6N4QYI3</accession>
<dbReference type="InterPro" id="IPR037026">
    <property type="entry name" value="Vgr_OB-fold_dom_sf"/>
</dbReference>
<sequence length="227" mass="23997">MNLDEVILAAIQKSLSRAQVGLPGIIDSFNANQMTANVKLPFKQKDGSGEEKAFPILSNVRVGTLWAGDFFIKPDYKRGDKVWVSFSTHDIGDAVRGVSSVVSDSLFDLQSACVVSGYKGETEAPATTASESGLLIGNKQGSSLIQLDEDRIKIRGGSVDLSESAVLGETLADLIRTILDVFINNAASFTANTVPGSPAALSPSIVSALNARKAEVDQILSQKVKIG</sequence>
<dbReference type="RefSeq" id="WP_135573766.1">
    <property type="nucleotide sequence ID" value="NZ_RQGK01000037.1"/>
</dbReference>
<evidence type="ECO:0000313" key="3">
    <source>
        <dbReference type="Proteomes" id="UP000297613"/>
    </source>
</evidence>
<gene>
    <name evidence="2" type="ORF">EHQ83_04875</name>
</gene>
<reference evidence="2 3" key="1">
    <citation type="journal article" date="2019" name="PLoS Negl. Trop. Dis.">
        <title>Revisiting the worldwide diversity of Leptospira species in the environment.</title>
        <authorList>
            <person name="Vincent A.T."/>
            <person name="Schiettekatte O."/>
            <person name="Bourhy P."/>
            <person name="Veyrier F.J."/>
            <person name="Picardeau M."/>
        </authorList>
    </citation>
    <scope>NUCLEOTIDE SEQUENCE [LARGE SCALE GENOMIC DNA]</scope>
    <source>
        <strain evidence="2 3">201702445</strain>
    </source>
</reference>
<organism evidence="2 3">
    <name type="scientific">Leptospira yasudae</name>
    <dbReference type="NCBI Taxonomy" id="2202201"/>
    <lineage>
        <taxon>Bacteria</taxon>
        <taxon>Pseudomonadati</taxon>
        <taxon>Spirochaetota</taxon>
        <taxon>Spirochaetia</taxon>
        <taxon>Leptospirales</taxon>
        <taxon>Leptospiraceae</taxon>
        <taxon>Leptospira</taxon>
    </lineage>
</organism>
<evidence type="ECO:0000259" key="1">
    <source>
        <dbReference type="Pfam" id="PF18352"/>
    </source>
</evidence>
<dbReference type="Pfam" id="PF18352">
    <property type="entry name" value="Gp138_N"/>
    <property type="match status" value="1"/>
</dbReference>
<dbReference type="InterPro" id="IPR041599">
    <property type="entry name" value="Gp138_N"/>
</dbReference>
<evidence type="ECO:0000313" key="2">
    <source>
        <dbReference type="EMBL" id="TGL87100.1"/>
    </source>
</evidence>
<comment type="caution">
    <text evidence="2">The sequence shown here is derived from an EMBL/GenBank/DDBJ whole genome shotgun (WGS) entry which is preliminary data.</text>
</comment>
<name>A0A6N4QYI3_9LEPT</name>